<evidence type="ECO:0000256" key="10">
    <source>
        <dbReference type="ARBA" id="ARBA00047899"/>
    </source>
</evidence>
<dbReference type="InterPro" id="IPR008271">
    <property type="entry name" value="Ser/Thr_kinase_AS"/>
</dbReference>
<feature type="compositionally biased region" description="Basic and acidic residues" evidence="12">
    <location>
        <begin position="397"/>
        <end position="407"/>
    </location>
</feature>
<evidence type="ECO:0000256" key="6">
    <source>
        <dbReference type="ARBA" id="ARBA00022679"/>
    </source>
</evidence>
<keyword evidence="5" id="KW-0597">Phosphoprotein</keyword>
<dbReference type="GO" id="GO:0005935">
    <property type="term" value="C:cellular bud neck"/>
    <property type="evidence" value="ECO:0007669"/>
    <property type="project" value="UniProtKB-SubCell"/>
</dbReference>
<sequence>MSLTPRRNKKEDDPKMIGLWKIGRTIGKGSCGMPIIADVFSLLTKTPGRVRIARHSKTGQYAAVKIVSKTSIMNSRMALHSPSDQADRMYSIEREIVVMKLIEHPNIMRLYDVWETSSELYLILEYVEGGELFDYLCEKRRLSTYEALGFFQQIIAAVNYCHRFNIAHRDLKPENLLLDQNKNIKVVDFGMAAWQGKADLLRTSCGSPHYAAPEVVMGCTYNGASADIWSCGVILYALLAGRLPFDDEDLDTLLDKVKGGKFVMPGDIDPRASDLISRMLTKDVAKRITIPEIMQHRFFTSQPPKKMDCDVPNLDEIARPLSSEDDIDSDIFGNLRSLWHGRSDEEIIASLLNKEPSWEKGVYHLLVRYRMTHMENYDEEEEEKVVAKRVSKRRAKRDQENAGERSELLASLPPRAGPPTPSRAAREGQPQVSPSPSRGLSQMRQLSFLNSSLALNSMADASTPRKPRAQPSSSSAATPASALLSPLPATSASPAVPTGGVMQDDRIQQFMLQISEHLSVMQPAGSRPPLDSVQTPRATAAPPPTPYAMDPRSPGRDMQTPLGRRGMATADIFGVEGPAQSKTTLPLSVRPRSPAKSVASVDKENVPRLTVDTRIGAHYMHSPGRRSSAYSTDSGRRVQILEPPVIERGRLKKRRNPGQSPTSPASSAMSTGSSFVMSSTPRRRWFPQLFKFKPTQFHLLSVADAHRSVSACRQILEQMGVTTALAYEPSEDPASPDSDTFTLKCWLEDPRDTRGAMSSLKGVRFRVEVHRPSSIQTIAGYAVLLSLVLEKGAATTLKLVYNRLRRGWDLDSQDLPPASRSHEVEDDERFVEVVYAQ</sequence>
<keyword evidence="6" id="KW-0808">Transferase</keyword>
<dbReference type="GO" id="GO:0004674">
    <property type="term" value="F:protein serine/threonine kinase activity"/>
    <property type="evidence" value="ECO:0007669"/>
    <property type="project" value="UniProtKB-KW"/>
</dbReference>
<keyword evidence="9" id="KW-0067">ATP-binding</keyword>
<evidence type="ECO:0000256" key="1">
    <source>
        <dbReference type="ARBA" id="ARBA00004266"/>
    </source>
</evidence>
<evidence type="ECO:0000313" key="14">
    <source>
        <dbReference type="EMBL" id="TFY68494.1"/>
    </source>
</evidence>
<feature type="region of interest" description="Disordered" evidence="12">
    <location>
        <begin position="582"/>
        <end position="603"/>
    </location>
</feature>
<dbReference type="Gene3D" id="1.10.510.10">
    <property type="entry name" value="Transferase(Phosphotransferase) domain 1"/>
    <property type="match status" value="1"/>
</dbReference>
<dbReference type="EC" id="2.7.11.1" evidence="3"/>
<evidence type="ECO:0000256" key="3">
    <source>
        <dbReference type="ARBA" id="ARBA00012513"/>
    </source>
</evidence>
<dbReference type="InterPro" id="IPR011009">
    <property type="entry name" value="Kinase-like_dom_sf"/>
</dbReference>
<dbReference type="Pfam" id="PF00069">
    <property type="entry name" value="Pkinase"/>
    <property type="match status" value="1"/>
</dbReference>
<feature type="compositionally biased region" description="Polar residues" evidence="12">
    <location>
        <begin position="430"/>
        <end position="441"/>
    </location>
</feature>
<protein>
    <recommendedName>
        <fullName evidence="3">non-specific serine/threonine protein kinase</fullName>
        <ecNumber evidence="3">2.7.11.1</ecNumber>
    </recommendedName>
</protein>
<dbReference type="GO" id="GO:0035556">
    <property type="term" value="P:intracellular signal transduction"/>
    <property type="evidence" value="ECO:0007669"/>
    <property type="project" value="TreeGrafter"/>
</dbReference>
<evidence type="ECO:0000256" key="5">
    <source>
        <dbReference type="ARBA" id="ARBA00022553"/>
    </source>
</evidence>
<dbReference type="Proteomes" id="UP000298390">
    <property type="component" value="Unassembled WGS sequence"/>
</dbReference>
<evidence type="ECO:0000256" key="4">
    <source>
        <dbReference type="ARBA" id="ARBA00022527"/>
    </source>
</evidence>
<evidence type="ECO:0000256" key="12">
    <source>
        <dbReference type="SAM" id="MobiDB-lite"/>
    </source>
</evidence>
<evidence type="ECO:0000256" key="2">
    <source>
        <dbReference type="ARBA" id="ARBA00010791"/>
    </source>
</evidence>
<accession>A0A4Y9Z1L2</accession>
<keyword evidence="4" id="KW-0723">Serine/threonine-protein kinase</keyword>
<comment type="caution">
    <text evidence="14">The sequence shown here is derived from an EMBL/GenBank/DDBJ whole genome shotgun (WGS) entry which is preliminary data.</text>
</comment>
<feature type="region of interest" description="Disordered" evidence="12">
    <location>
        <begin position="459"/>
        <end position="500"/>
    </location>
</feature>
<proteinExistence type="inferred from homology"/>
<dbReference type="AlphaFoldDB" id="A0A4Y9Z1L2"/>
<comment type="similarity">
    <text evidence="2">Belongs to the protein kinase superfamily. CAMK Ser/Thr protein kinase family. NIM1 subfamily.</text>
</comment>
<gene>
    <name evidence="14" type="ORF">EVJ58_g960</name>
</gene>
<evidence type="ECO:0000259" key="13">
    <source>
        <dbReference type="PROSITE" id="PS50011"/>
    </source>
</evidence>
<evidence type="ECO:0000256" key="8">
    <source>
        <dbReference type="ARBA" id="ARBA00022777"/>
    </source>
</evidence>
<feature type="domain" description="Protein kinase" evidence="13">
    <location>
        <begin position="20"/>
        <end position="299"/>
    </location>
</feature>
<comment type="catalytic activity">
    <reaction evidence="11">
        <text>L-seryl-[protein] + ATP = O-phospho-L-seryl-[protein] + ADP + H(+)</text>
        <dbReference type="Rhea" id="RHEA:17989"/>
        <dbReference type="Rhea" id="RHEA-COMP:9863"/>
        <dbReference type="Rhea" id="RHEA-COMP:11604"/>
        <dbReference type="ChEBI" id="CHEBI:15378"/>
        <dbReference type="ChEBI" id="CHEBI:29999"/>
        <dbReference type="ChEBI" id="CHEBI:30616"/>
        <dbReference type="ChEBI" id="CHEBI:83421"/>
        <dbReference type="ChEBI" id="CHEBI:456216"/>
        <dbReference type="EC" id="2.7.11.1"/>
    </reaction>
</comment>
<evidence type="ECO:0000256" key="9">
    <source>
        <dbReference type="ARBA" id="ARBA00022840"/>
    </source>
</evidence>
<evidence type="ECO:0000313" key="15">
    <source>
        <dbReference type="Proteomes" id="UP000298390"/>
    </source>
</evidence>
<keyword evidence="8" id="KW-0418">Kinase</keyword>
<dbReference type="PROSITE" id="PS50011">
    <property type="entry name" value="PROTEIN_KINASE_DOM"/>
    <property type="match status" value="1"/>
</dbReference>
<dbReference type="PANTHER" id="PTHR24346">
    <property type="entry name" value="MAP/MICROTUBULE AFFINITY-REGULATING KINASE"/>
    <property type="match status" value="1"/>
</dbReference>
<feature type="region of interest" description="Disordered" evidence="12">
    <location>
        <begin position="522"/>
        <end position="554"/>
    </location>
</feature>
<dbReference type="GO" id="GO:0005940">
    <property type="term" value="C:septin ring"/>
    <property type="evidence" value="ECO:0007669"/>
    <property type="project" value="UniProtKB-ARBA"/>
</dbReference>
<dbReference type="PANTHER" id="PTHR24346:SF110">
    <property type="entry name" value="NON-SPECIFIC SERINE_THREONINE PROTEIN KINASE"/>
    <property type="match status" value="1"/>
</dbReference>
<feature type="region of interest" description="Disordered" evidence="12">
    <location>
        <begin position="648"/>
        <end position="674"/>
    </location>
</feature>
<organism evidence="14 15">
    <name type="scientific">Rhodofomes roseus</name>
    <dbReference type="NCBI Taxonomy" id="34475"/>
    <lineage>
        <taxon>Eukaryota</taxon>
        <taxon>Fungi</taxon>
        <taxon>Dikarya</taxon>
        <taxon>Basidiomycota</taxon>
        <taxon>Agaricomycotina</taxon>
        <taxon>Agaricomycetes</taxon>
        <taxon>Polyporales</taxon>
        <taxon>Rhodofomes</taxon>
    </lineage>
</organism>
<comment type="catalytic activity">
    <reaction evidence="10">
        <text>L-threonyl-[protein] + ATP = O-phospho-L-threonyl-[protein] + ADP + H(+)</text>
        <dbReference type="Rhea" id="RHEA:46608"/>
        <dbReference type="Rhea" id="RHEA-COMP:11060"/>
        <dbReference type="Rhea" id="RHEA-COMP:11605"/>
        <dbReference type="ChEBI" id="CHEBI:15378"/>
        <dbReference type="ChEBI" id="CHEBI:30013"/>
        <dbReference type="ChEBI" id="CHEBI:30616"/>
        <dbReference type="ChEBI" id="CHEBI:61977"/>
        <dbReference type="ChEBI" id="CHEBI:456216"/>
        <dbReference type="EC" id="2.7.11.1"/>
    </reaction>
</comment>
<evidence type="ECO:0000256" key="11">
    <source>
        <dbReference type="ARBA" id="ARBA00048679"/>
    </source>
</evidence>
<dbReference type="STRING" id="34475.A0A4Y9Z1L2"/>
<feature type="region of interest" description="Disordered" evidence="12">
    <location>
        <begin position="390"/>
        <end position="441"/>
    </location>
</feature>
<dbReference type="SMART" id="SM00220">
    <property type="entry name" value="S_TKc"/>
    <property type="match status" value="1"/>
</dbReference>
<dbReference type="PROSITE" id="PS00108">
    <property type="entry name" value="PROTEIN_KINASE_ST"/>
    <property type="match status" value="1"/>
</dbReference>
<keyword evidence="7" id="KW-0547">Nucleotide-binding</keyword>
<name>A0A4Y9Z1L2_9APHY</name>
<feature type="compositionally biased region" description="Low complexity" evidence="12">
    <location>
        <begin position="660"/>
        <end position="674"/>
    </location>
</feature>
<dbReference type="SUPFAM" id="SSF56112">
    <property type="entry name" value="Protein kinase-like (PK-like)"/>
    <property type="match status" value="1"/>
</dbReference>
<dbReference type="InterPro" id="IPR000719">
    <property type="entry name" value="Prot_kinase_dom"/>
</dbReference>
<dbReference type="EMBL" id="SEKV01000029">
    <property type="protein sequence ID" value="TFY68494.1"/>
    <property type="molecule type" value="Genomic_DNA"/>
</dbReference>
<comment type="subcellular location">
    <subcellularLocation>
        <location evidence="1">Bud neck</location>
    </subcellularLocation>
</comment>
<dbReference type="GO" id="GO:0005524">
    <property type="term" value="F:ATP binding"/>
    <property type="evidence" value="ECO:0007669"/>
    <property type="project" value="UniProtKB-KW"/>
</dbReference>
<dbReference type="FunFam" id="1.10.510.10:FF:000394">
    <property type="entry name" value="Serine/threonine-protein kinase HSL1"/>
    <property type="match status" value="1"/>
</dbReference>
<reference evidence="14 15" key="1">
    <citation type="submission" date="2019-01" db="EMBL/GenBank/DDBJ databases">
        <title>Genome sequencing of the rare red list fungi Fomitopsis rosea.</title>
        <authorList>
            <person name="Buettner E."/>
            <person name="Kellner H."/>
        </authorList>
    </citation>
    <scope>NUCLEOTIDE SEQUENCE [LARGE SCALE GENOMIC DNA]</scope>
    <source>
        <strain evidence="14 15">DSM 105464</strain>
    </source>
</reference>
<evidence type="ECO:0000256" key="7">
    <source>
        <dbReference type="ARBA" id="ARBA00022741"/>
    </source>
</evidence>
<feature type="compositionally biased region" description="Low complexity" evidence="12">
    <location>
        <begin position="469"/>
        <end position="498"/>
    </location>
</feature>